<dbReference type="Pfam" id="PF12727">
    <property type="entry name" value="PBP_like"/>
    <property type="match status" value="1"/>
</dbReference>
<accession>A0A1M5YK84</accession>
<proteinExistence type="predicted"/>
<dbReference type="Proteomes" id="UP000184241">
    <property type="component" value="Unassembled WGS sequence"/>
</dbReference>
<feature type="domain" description="PBP" evidence="1">
    <location>
        <begin position="100"/>
        <end position="289"/>
    </location>
</feature>
<dbReference type="PANTHER" id="PTHR38431">
    <property type="entry name" value="BLL2305 PROTEIN"/>
    <property type="match status" value="1"/>
</dbReference>
<evidence type="ECO:0000313" key="4">
    <source>
        <dbReference type="Proteomes" id="UP000184241"/>
    </source>
</evidence>
<dbReference type="PANTHER" id="PTHR38431:SF1">
    <property type="entry name" value="BLL2305 PROTEIN"/>
    <property type="match status" value="1"/>
</dbReference>
<organism evidence="3 4">
    <name type="scientific">Clostridium intestinale DSM 6191</name>
    <dbReference type="NCBI Taxonomy" id="1121320"/>
    <lineage>
        <taxon>Bacteria</taxon>
        <taxon>Bacillati</taxon>
        <taxon>Bacillota</taxon>
        <taxon>Clostridia</taxon>
        <taxon>Eubacteriales</taxon>
        <taxon>Clostridiaceae</taxon>
        <taxon>Clostridium</taxon>
    </lineage>
</organism>
<feature type="domain" description="Helix-turn-helix" evidence="2">
    <location>
        <begin position="7"/>
        <end position="54"/>
    </location>
</feature>
<sequence length="314" mass="35601">MTQDKSLTPQEVADILKIAKNTVYELIKRGELKAYRVGRKFRVDFIDVEEYKNNSRDNKKSIFSEISSVNIENAKINPPIPNTGVILCGQDVALDILCRHIEYHPKGIQILRSYMGSYNALYSLYQDKVHIATTHLWDGDTDSYNIPYIKRLVPGIPTITVHLACRNIGFYVNKGNPKNIKSWLDLDKKNISIVNREKGSGARILLDEHLRLHNIDPEKINGYAKECTSHLAVASAISRGDADLGIGTEKTSLQVQGIEFIPMKKERYEIVIKKQNSTMPYFDILMEILNSDEFKLELQGLGGYDITETGKIIN</sequence>
<dbReference type="InterPro" id="IPR010093">
    <property type="entry name" value="SinI_DNA-bd"/>
</dbReference>
<evidence type="ECO:0000259" key="2">
    <source>
        <dbReference type="Pfam" id="PF12728"/>
    </source>
</evidence>
<dbReference type="RefSeq" id="WP_073019218.1">
    <property type="nucleotide sequence ID" value="NZ_FQXU01000006.1"/>
</dbReference>
<dbReference type="Pfam" id="PF12728">
    <property type="entry name" value="HTH_17"/>
    <property type="match status" value="1"/>
</dbReference>
<dbReference type="InterPro" id="IPR041657">
    <property type="entry name" value="HTH_17"/>
</dbReference>
<dbReference type="AlphaFoldDB" id="A0A1M5YK84"/>
<name>A0A1M5YK84_9CLOT</name>
<gene>
    <name evidence="3" type="ORF">SAMN02745941_02081</name>
</gene>
<dbReference type="NCBIfam" id="TIGR01764">
    <property type="entry name" value="excise"/>
    <property type="match status" value="1"/>
</dbReference>
<dbReference type="EMBL" id="FQXU01000006">
    <property type="protein sequence ID" value="SHI12382.1"/>
    <property type="molecule type" value="Genomic_DNA"/>
</dbReference>
<dbReference type="Gene3D" id="3.40.190.10">
    <property type="entry name" value="Periplasmic binding protein-like II"/>
    <property type="match status" value="1"/>
</dbReference>
<evidence type="ECO:0000259" key="1">
    <source>
        <dbReference type="Pfam" id="PF12727"/>
    </source>
</evidence>
<reference evidence="3 4" key="1">
    <citation type="submission" date="2016-11" db="EMBL/GenBank/DDBJ databases">
        <authorList>
            <person name="Jaros S."/>
            <person name="Januszkiewicz K."/>
            <person name="Wedrychowicz H."/>
        </authorList>
    </citation>
    <scope>NUCLEOTIDE SEQUENCE [LARGE SCALE GENOMIC DNA]</scope>
    <source>
        <strain evidence="3 4">DSM 6191</strain>
    </source>
</reference>
<dbReference type="GO" id="GO:0003677">
    <property type="term" value="F:DNA binding"/>
    <property type="evidence" value="ECO:0007669"/>
    <property type="project" value="InterPro"/>
</dbReference>
<dbReference type="SUPFAM" id="SSF53850">
    <property type="entry name" value="Periplasmic binding protein-like II"/>
    <property type="match status" value="1"/>
</dbReference>
<evidence type="ECO:0000313" key="3">
    <source>
        <dbReference type="EMBL" id="SHI12382.1"/>
    </source>
</evidence>
<dbReference type="InterPro" id="IPR024370">
    <property type="entry name" value="PBP_domain"/>
</dbReference>
<protein>
    <submittedName>
        <fullName evidence="3">Putative molybdopterin biosynthesis protein</fullName>
    </submittedName>
</protein>